<dbReference type="InterPro" id="IPR006016">
    <property type="entry name" value="UspA"/>
</dbReference>
<dbReference type="AlphaFoldDB" id="A0A8S3QCG3"/>
<reference evidence="2" key="1">
    <citation type="submission" date="2021-03" db="EMBL/GenBank/DDBJ databases">
        <authorList>
            <person name="Bekaert M."/>
        </authorList>
    </citation>
    <scope>NUCLEOTIDE SEQUENCE</scope>
</reference>
<dbReference type="OrthoDB" id="843225at2759"/>
<evidence type="ECO:0000259" key="1">
    <source>
        <dbReference type="Pfam" id="PF00582"/>
    </source>
</evidence>
<dbReference type="Pfam" id="PF00582">
    <property type="entry name" value="Usp"/>
    <property type="match status" value="1"/>
</dbReference>
<proteinExistence type="predicted"/>
<dbReference type="EMBL" id="CAJPWZ010000464">
    <property type="protein sequence ID" value="CAG2193761.1"/>
    <property type="molecule type" value="Genomic_DNA"/>
</dbReference>
<dbReference type="SUPFAM" id="SSF52402">
    <property type="entry name" value="Adenine nucleotide alpha hydrolases-like"/>
    <property type="match status" value="1"/>
</dbReference>
<evidence type="ECO:0000313" key="2">
    <source>
        <dbReference type="EMBL" id="CAG2193761.1"/>
    </source>
</evidence>
<sequence length="156" mass="17312">MDTVEKKQRICVLAVDGSKHSDLALKWYTENVHKSGDKVLLTHCVDHRKHLTYGSVSMVPGNPDSITHAFAAEEKKAKELMEKYVADCKKLGLHDVDLVKVIGEPGDGIIKAAEEKKADMIITGCRGLGQIRRTMVGSVSDYILHHSHVPVFVCRH</sequence>
<accession>A0A8S3QCG3</accession>
<dbReference type="InterPro" id="IPR014729">
    <property type="entry name" value="Rossmann-like_a/b/a_fold"/>
</dbReference>
<dbReference type="CDD" id="cd23659">
    <property type="entry name" value="USP_At3g01520-like"/>
    <property type="match status" value="1"/>
</dbReference>
<feature type="domain" description="UspA" evidence="1">
    <location>
        <begin position="11"/>
        <end position="155"/>
    </location>
</feature>
<gene>
    <name evidence="2" type="ORF">MEDL_8814</name>
</gene>
<dbReference type="Proteomes" id="UP000683360">
    <property type="component" value="Unassembled WGS sequence"/>
</dbReference>
<protein>
    <recommendedName>
        <fullName evidence="1">UspA domain-containing protein</fullName>
    </recommendedName>
</protein>
<dbReference type="Gene3D" id="3.40.50.620">
    <property type="entry name" value="HUPs"/>
    <property type="match status" value="1"/>
</dbReference>
<name>A0A8S3QCG3_MYTED</name>
<dbReference type="PANTHER" id="PTHR46989">
    <property type="entry name" value="USP DOMAIN-CONTAINING PROTEIN"/>
    <property type="match status" value="1"/>
</dbReference>
<dbReference type="InterPro" id="IPR006015">
    <property type="entry name" value="Universal_stress_UspA"/>
</dbReference>
<organism evidence="2 3">
    <name type="scientific">Mytilus edulis</name>
    <name type="common">Blue mussel</name>
    <dbReference type="NCBI Taxonomy" id="6550"/>
    <lineage>
        <taxon>Eukaryota</taxon>
        <taxon>Metazoa</taxon>
        <taxon>Spiralia</taxon>
        <taxon>Lophotrochozoa</taxon>
        <taxon>Mollusca</taxon>
        <taxon>Bivalvia</taxon>
        <taxon>Autobranchia</taxon>
        <taxon>Pteriomorphia</taxon>
        <taxon>Mytilida</taxon>
        <taxon>Mytiloidea</taxon>
        <taxon>Mytilidae</taxon>
        <taxon>Mytilinae</taxon>
        <taxon>Mytilus</taxon>
    </lineage>
</organism>
<keyword evidence="3" id="KW-1185">Reference proteome</keyword>
<dbReference type="PANTHER" id="PTHR46989:SF3">
    <property type="entry name" value="USPA DOMAIN-CONTAINING PROTEIN"/>
    <property type="match status" value="1"/>
</dbReference>
<comment type="caution">
    <text evidence="2">The sequence shown here is derived from an EMBL/GenBank/DDBJ whole genome shotgun (WGS) entry which is preliminary data.</text>
</comment>
<evidence type="ECO:0000313" key="3">
    <source>
        <dbReference type="Proteomes" id="UP000683360"/>
    </source>
</evidence>
<dbReference type="PRINTS" id="PR01438">
    <property type="entry name" value="UNVRSLSTRESS"/>
</dbReference>